<dbReference type="AlphaFoldDB" id="A0A9P7KG89"/>
<organism evidence="4 5">
    <name type="scientific">Asterophora parasitica</name>
    <dbReference type="NCBI Taxonomy" id="117018"/>
    <lineage>
        <taxon>Eukaryota</taxon>
        <taxon>Fungi</taxon>
        <taxon>Dikarya</taxon>
        <taxon>Basidiomycota</taxon>
        <taxon>Agaricomycotina</taxon>
        <taxon>Agaricomycetes</taxon>
        <taxon>Agaricomycetidae</taxon>
        <taxon>Agaricales</taxon>
        <taxon>Tricholomatineae</taxon>
        <taxon>Lyophyllaceae</taxon>
        <taxon>Asterophora</taxon>
    </lineage>
</organism>
<proteinExistence type="predicted"/>
<evidence type="ECO:0000259" key="3">
    <source>
        <dbReference type="PROSITE" id="PS50894"/>
    </source>
</evidence>
<feature type="domain" description="HPt" evidence="3">
    <location>
        <begin position="103"/>
        <end position="208"/>
    </location>
</feature>
<name>A0A9P7KG89_9AGAR</name>
<feature type="compositionally biased region" description="Low complexity" evidence="2">
    <location>
        <begin position="58"/>
        <end position="76"/>
    </location>
</feature>
<accession>A0A9P7KG89</accession>
<protein>
    <recommendedName>
        <fullName evidence="3">HPt domain-containing protein</fullName>
    </recommendedName>
</protein>
<dbReference type="CDD" id="cd00088">
    <property type="entry name" value="HPT"/>
    <property type="match status" value="1"/>
</dbReference>
<dbReference type="PROSITE" id="PS50894">
    <property type="entry name" value="HPT"/>
    <property type="match status" value="1"/>
</dbReference>
<dbReference type="GO" id="GO:0005634">
    <property type="term" value="C:nucleus"/>
    <property type="evidence" value="ECO:0007669"/>
    <property type="project" value="TreeGrafter"/>
</dbReference>
<gene>
    <name evidence="4" type="ORF">DXG03_004931</name>
</gene>
<dbReference type="InterPro" id="IPR008207">
    <property type="entry name" value="Sig_transdc_His_kin_Hpt_dom"/>
</dbReference>
<dbReference type="InterPro" id="IPR036641">
    <property type="entry name" value="HPT_dom_sf"/>
</dbReference>
<sequence length="225" mass="23855">MPDPLAKQPPSPVKPPSPPATATKSPPPPSPTSPKSPSPAPKSPSPATQPTPAPVSPPSTVTAPAPAAEPSTPSQALPDPEADQGIIDMETFQQILDLDEDTTHDFSRGMAWAYFTQAEQTFKEMDEALLGKNLAQLSSLGHFLKGSSAALGLSKVQASCEKIQHYGQQRDEEAGKNLTVEGAITRIGALLSQVNEEYSAAETWLKNWYDEHADPEDGEPDAPPS</sequence>
<dbReference type="Gene3D" id="1.20.120.160">
    <property type="entry name" value="HPT domain"/>
    <property type="match status" value="1"/>
</dbReference>
<reference evidence="4" key="1">
    <citation type="submission" date="2020-07" db="EMBL/GenBank/DDBJ databases">
        <authorList>
            <person name="Nieuwenhuis M."/>
            <person name="Van De Peppel L.J.J."/>
        </authorList>
    </citation>
    <scope>NUCLEOTIDE SEQUENCE</scope>
    <source>
        <strain evidence="4">AP01</strain>
        <tissue evidence="4">Mycelium</tissue>
    </source>
</reference>
<dbReference type="Proteomes" id="UP000775547">
    <property type="component" value="Unassembled WGS sequence"/>
</dbReference>
<dbReference type="EMBL" id="JABCKV010000003">
    <property type="protein sequence ID" value="KAG5648359.1"/>
    <property type="molecule type" value="Genomic_DNA"/>
</dbReference>
<evidence type="ECO:0000256" key="1">
    <source>
        <dbReference type="PROSITE-ProRule" id="PRU00110"/>
    </source>
</evidence>
<keyword evidence="5" id="KW-1185">Reference proteome</keyword>
<evidence type="ECO:0000313" key="4">
    <source>
        <dbReference type="EMBL" id="KAG5648359.1"/>
    </source>
</evidence>
<dbReference type="Pfam" id="PF01627">
    <property type="entry name" value="Hpt"/>
    <property type="match status" value="1"/>
</dbReference>
<evidence type="ECO:0000313" key="5">
    <source>
        <dbReference type="Proteomes" id="UP000775547"/>
    </source>
</evidence>
<dbReference type="GO" id="GO:0005737">
    <property type="term" value="C:cytoplasm"/>
    <property type="evidence" value="ECO:0007669"/>
    <property type="project" value="TreeGrafter"/>
</dbReference>
<keyword evidence="1" id="KW-0597">Phosphoprotein</keyword>
<dbReference type="PANTHER" id="PTHR28242">
    <property type="entry name" value="PHOSPHORELAY INTERMEDIATE PROTEIN YPD1"/>
    <property type="match status" value="1"/>
</dbReference>
<feature type="compositionally biased region" description="Pro residues" evidence="2">
    <location>
        <begin position="1"/>
        <end position="57"/>
    </location>
</feature>
<dbReference type="PANTHER" id="PTHR28242:SF52">
    <property type="entry name" value="PHOSPHORELAY INTERMEDIATE PROTEIN YPD1"/>
    <property type="match status" value="1"/>
</dbReference>
<feature type="modified residue" description="Phosphohistidine" evidence="1">
    <location>
        <position position="142"/>
    </location>
</feature>
<dbReference type="GO" id="GO:0043424">
    <property type="term" value="F:protein histidine kinase binding"/>
    <property type="evidence" value="ECO:0007669"/>
    <property type="project" value="InterPro"/>
</dbReference>
<comment type="caution">
    <text evidence="4">The sequence shown here is derived from an EMBL/GenBank/DDBJ whole genome shotgun (WGS) entry which is preliminary data.</text>
</comment>
<feature type="region of interest" description="Disordered" evidence="2">
    <location>
        <begin position="1"/>
        <end position="81"/>
    </location>
</feature>
<reference evidence="4" key="2">
    <citation type="submission" date="2021-10" db="EMBL/GenBank/DDBJ databases">
        <title>Phylogenomics reveals ancestral predisposition of the termite-cultivated fungus Termitomyces towards a domesticated lifestyle.</title>
        <authorList>
            <person name="Auxier B."/>
            <person name="Grum-Grzhimaylo A."/>
            <person name="Cardenas M.E."/>
            <person name="Lodge J.D."/>
            <person name="Laessoe T."/>
            <person name="Pedersen O."/>
            <person name="Smith M.E."/>
            <person name="Kuyper T.W."/>
            <person name="Franco-Molano E.A."/>
            <person name="Baroni T.J."/>
            <person name="Aanen D.K."/>
        </authorList>
    </citation>
    <scope>NUCLEOTIDE SEQUENCE</scope>
    <source>
        <strain evidence="4">AP01</strain>
        <tissue evidence="4">Mycelium</tissue>
    </source>
</reference>
<dbReference type="InterPro" id="IPR045871">
    <property type="entry name" value="AHP1-5/YPD1"/>
</dbReference>
<dbReference type="SUPFAM" id="SSF47226">
    <property type="entry name" value="Histidine-containing phosphotransfer domain, HPT domain"/>
    <property type="match status" value="1"/>
</dbReference>
<dbReference type="OrthoDB" id="1673781at2759"/>
<dbReference type="GO" id="GO:0000160">
    <property type="term" value="P:phosphorelay signal transduction system"/>
    <property type="evidence" value="ECO:0007669"/>
    <property type="project" value="InterPro"/>
</dbReference>
<evidence type="ECO:0000256" key="2">
    <source>
        <dbReference type="SAM" id="MobiDB-lite"/>
    </source>
</evidence>
<dbReference type="GO" id="GO:0009927">
    <property type="term" value="F:histidine phosphotransfer kinase activity"/>
    <property type="evidence" value="ECO:0007669"/>
    <property type="project" value="InterPro"/>
</dbReference>